<dbReference type="EMBL" id="MCFL01000012">
    <property type="protein sequence ID" value="ORZ37630.1"/>
    <property type="molecule type" value="Genomic_DNA"/>
</dbReference>
<evidence type="ECO:0000313" key="2">
    <source>
        <dbReference type="Proteomes" id="UP000193411"/>
    </source>
</evidence>
<accession>A0A1Y2HSQ4</accession>
<comment type="caution">
    <text evidence="1">The sequence shown here is derived from an EMBL/GenBank/DDBJ whole genome shotgun (WGS) entry which is preliminary data.</text>
</comment>
<dbReference type="AlphaFoldDB" id="A0A1Y2HSQ4"/>
<gene>
    <name evidence="1" type="ORF">BCR44DRAFT_1430575</name>
</gene>
<sequence length="95" mass="10484">MVRRESHGRSVVQLAKACICSLTTGVDNQLFNPAYNVINDPQVKLVQRVNSECLVDVVRGLEHGVFLAPQTNLFEMTGRALLAKRLAKGVMRTSC</sequence>
<protein>
    <submittedName>
        <fullName evidence="1">Uncharacterized protein</fullName>
    </submittedName>
</protein>
<proteinExistence type="predicted"/>
<organism evidence="1 2">
    <name type="scientific">Catenaria anguillulae PL171</name>
    <dbReference type="NCBI Taxonomy" id="765915"/>
    <lineage>
        <taxon>Eukaryota</taxon>
        <taxon>Fungi</taxon>
        <taxon>Fungi incertae sedis</taxon>
        <taxon>Blastocladiomycota</taxon>
        <taxon>Blastocladiomycetes</taxon>
        <taxon>Blastocladiales</taxon>
        <taxon>Catenariaceae</taxon>
        <taxon>Catenaria</taxon>
    </lineage>
</organism>
<dbReference type="Proteomes" id="UP000193411">
    <property type="component" value="Unassembled WGS sequence"/>
</dbReference>
<keyword evidence="2" id="KW-1185">Reference proteome</keyword>
<evidence type="ECO:0000313" key="1">
    <source>
        <dbReference type="EMBL" id="ORZ37630.1"/>
    </source>
</evidence>
<reference evidence="1 2" key="1">
    <citation type="submission" date="2016-07" db="EMBL/GenBank/DDBJ databases">
        <title>Pervasive Adenine N6-methylation of Active Genes in Fungi.</title>
        <authorList>
            <consortium name="DOE Joint Genome Institute"/>
            <person name="Mondo S.J."/>
            <person name="Dannebaum R.O."/>
            <person name="Kuo R.C."/>
            <person name="Labutti K."/>
            <person name="Haridas S."/>
            <person name="Kuo A."/>
            <person name="Salamov A."/>
            <person name="Ahrendt S.R."/>
            <person name="Lipzen A."/>
            <person name="Sullivan W."/>
            <person name="Andreopoulos W.B."/>
            <person name="Clum A."/>
            <person name="Lindquist E."/>
            <person name="Daum C."/>
            <person name="Ramamoorthy G.K."/>
            <person name="Gryganskyi A."/>
            <person name="Culley D."/>
            <person name="Magnuson J.K."/>
            <person name="James T.Y."/>
            <person name="O'Malley M.A."/>
            <person name="Stajich J.E."/>
            <person name="Spatafora J.W."/>
            <person name="Visel A."/>
            <person name="Grigoriev I.V."/>
        </authorList>
    </citation>
    <scope>NUCLEOTIDE SEQUENCE [LARGE SCALE GENOMIC DNA]</scope>
    <source>
        <strain evidence="1 2">PL171</strain>
    </source>
</reference>
<name>A0A1Y2HSQ4_9FUNG</name>